<evidence type="ECO:0000313" key="1">
    <source>
        <dbReference type="EMBL" id="NMM45371.1"/>
    </source>
</evidence>
<comment type="caution">
    <text evidence="1">The sequence shown here is derived from an EMBL/GenBank/DDBJ whole genome shotgun (WGS) entry which is preliminary data.</text>
</comment>
<keyword evidence="2" id="KW-1185">Reference proteome</keyword>
<name>A0A7Y0E1B1_9PROT</name>
<dbReference type="InterPro" id="IPR050509">
    <property type="entry name" value="CoA-transferase_III"/>
</dbReference>
<gene>
    <name evidence="1" type="ORF">HH303_12830</name>
</gene>
<dbReference type="SUPFAM" id="SSF89796">
    <property type="entry name" value="CoA-transferase family III (CaiB/BaiF)"/>
    <property type="match status" value="1"/>
</dbReference>
<dbReference type="PANTHER" id="PTHR48228">
    <property type="entry name" value="SUCCINYL-COA--D-CITRAMALATE COA-TRANSFERASE"/>
    <property type="match status" value="1"/>
</dbReference>
<dbReference type="GO" id="GO:0016740">
    <property type="term" value="F:transferase activity"/>
    <property type="evidence" value="ECO:0007669"/>
    <property type="project" value="UniProtKB-KW"/>
</dbReference>
<sequence>MQDSLSGIRVLDFSTLLPGPLATLLMAEAGAEVTKIEPPGGEDMRRFPPFLPDGSGACYRLLNRGKTVRELDLKAPDTLALLTPLIEDADVLVEQFRPGVMDRLGLGYAAVAKINPSIVYCSITGYGQTGPKARKAGHDLTYMAESGILGLTTGADGLPILPPVLTADIAGGTYPAVMRIALALLRRTRTGDGAHLDIAMTDNLRPFAWWAQAIHSATGKTPGPGDWLLNGGSPRYGIYAARDGRAIAVGALEEKFWQALCAAVNLPEALRDDRKDPAATRAALAAAIATRDADDWRPVFDAADCCASIVERLSDVIRDGQGSLFGLSR</sequence>
<proteinExistence type="predicted"/>
<dbReference type="Gene3D" id="3.40.50.10540">
    <property type="entry name" value="Crotonobetainyl-coa:carnitine coa-transferase, domain 1"/>
    <property type="match status" value="1"/>
</dbReference>
<dbReference type="PANTHER" id="PTHR48228:SF5">
    <property type="entry name" value="ALPHA-METHYLACYL-COA RACEMASE"/>
    <property type="match status" value="1"/>
</dbReference>
<protein>
    <submittedName>
        <fullName evidence="1">CoA transferase</fullName>
    </submittedName>
</protein>
<dbReference type="InterPro" id="IPR023606">
    <property type="entry name" value="CoA-Trfase_III_dom_1_sf"/>
</dbReference>
<dbReference type="InterPro" id="IPR003673">
    <property type="entry name" value="CoA-Trfase_fam_III"/>
</dbReference>
<dbReference type="Gene3D" id="3.30.1540.10">
    <property type="entry name" value="formyl-coa transferase, domain 3"/>
    <property type="match status" value="1"/>
</dbReference>
<dbReference type="AlphaFoldDB" id="A0A7Y0E1B1"/>
<reference evidence="1 2" key="1">
    <citation type="submission" date="2020-04" db="EMBL/GenBank/DDBJ databases">
        <title>Rhodospirillaceae bacterium KN72 isolated from deep sea.</title>
        <authorList>
            <person name="Zhang D.-C."/>
        </authorList>
    </citation>
    <scope>NUCLEOTIDE SEQUENCE [LARGE SCALE GENOMIC DNA]</scope>
    <source>
        <strain evidence="1 2">KN72</strain>
    </source>
</reference>
<accession>A0A7Y0E1B1</accession>
<organism evidence="1 2">
    <name type="scientific">Pacificispira spongiicola</name>
    <dbReference type="NCBI Taxonomy" id="2729598"/>
    <lineage>
        <taxon>Bacteria</taxon>
        <taxon>Pseudomonadati</taxon>
        <taxon>Pseudomonadota</taxon>
        <taxon>Alphaproteobacteria</taxon>
        <taxon>Rhodospirillales</taxon>
        <taxon>Rhodospirillaceae</taxon>
        <taxon>Pacificispira</taxon>
    </lineage>
</organism>
<dbReference type="RefSeq" id="WP_169625715.1">
    <property type="nucleotide sequence ID" value="NZ_JABBNT010000003.1"/>
</dbReference>
<keyword evidence="1" id="KW-0808">Transferase</keyword>
<dbReference type="Proteomes" id="UP000539372">
    <property type="component" value="Unassembled WGS sequence"/>
</dbReference>
<dbReference type="EMBL" id="JABBNT010000003">
    <property type="protein sequence ID" value="NMM45371.1"/>
    <property type="molecule type" value="Genomic_DNA"/>
</dbReference>
<dbReference type="Pfam" id="PF02515">
    <property type="entry name" value="CoA_transf_3"/>
    <property type="match status" value="1"/>
</dbReference>
<evidence type="ECO:0000313" key="2">
    <source>
        <dbReference type="Proteomes" id="UP000539372"/>
    </source>
</evidence>
<dbReference type="InterPro" id="IPR044855">
    <property type="entry name" value="CoA-Trfase_III_dom3_sf"/>
</dbReference>